<sequence length="810" mass="90504">MLMPFLDAFKRNTRQDFDHVLHRRGTMDRAVLSPGMPLVAYNAVFDLAAAKEELRQTKEDHAKLLGGCQARVEQQLAKKIALQHKYEALDEGSAVLVVGLEEELSSVTKLLEETRVSLTHEQTNTKSLIISQDQLSAKLGEALADVKGALAEATTDLEATRIELDNKHATTQSLAITCDDLSVKLDEALLSKNALDSERSELQLALVYAEEALTEVSKELDVTRTSLEDEQATTQTLISSNDNLSAQLEQTSLTKAALYHERCELLGELEAAKLKVAQAEVEAEAQRRMMANMDVAIVSEQYRSHWLSETLERVEQEKDALAADNATAQVEIDLFYSSLPMLYQEKSKLGLELEEAVEFVIELEARITRLEIAEQDNALEMEVLKEQLALLSSRYATAQTKISALQDHTDSLRNALSKAHLEKDNMAKALEDAEEQAGQDAARIEEYTEKLRLEQHAHHRTQSELEDTKGLLATAENGASTLRTELSLAKVETHELKQVLTVMQDDAASLGSEVVELKLELNCVTLERDMYESQEQETLATLEKEAAAHLDSNVKADGLSVQLKAALAEIARLNAEKDAESTALKVELEQERKLGQERLLDLAAVQMKLDNTLADHAKVEAQLDDTREKLIRSRESCRSLSTQARRQSLREEEDERVQMMIAELNKTNSDLRDNKQFLENELEAKLHRCAALEKENVRLRVQVKSRDSKVRSLFQTPIKSSGSHKENFVSTLTATDSNVSVKDIHLRRHPLAPLSQDSINTPTRSLSLTDSMPATPTFFRRIFSPKRIETPASDLSIQVDLDLSIAESDI</sequence>
<dbReference type="AlphaFoldDB" id="A0A4S4KBG0"/>
<keyword evidence="3" id="KW-1185">Reference proteome</keyword>
<reference evidence="2 3" key="1">
    <citation type="submission" date="2019-02" db="EMBL/GenBank/DDBJ databases">
        <title>Genome sequencing of the rare red list fungi Phlebia centrifuga.</title>
        <authorList>
            <person name="Buettner E."/>
            <person name="Kellner H."/>
        </authorList>
    </citation>
    <scope>NUCLEOTIDE SEQUENCE [LARGE SCALE GENOMIC DNA]</scope>
    <source>
        <strain evidence="2 3">DSM 108282</strain>
    </source>
</reference>
<accession>A0A4S4KBG0</accession>
<evidence type="ECO:0000313" key="2">
    <source>
        <dbReference type="EMBL" id="THG95344.1"/>
    </source>
</evidence>
<feature type="coiled-coil region" evidence="1">
    <location>
        <begin position="661"/>
        <end position="702"/>
    </location>
</feature>
<evidence type="ECO:0000313" key="3">
    <source>
        <dbReference type="Proteomes" id="UP000309038"/>
    </source>
</evidence>
<keyword evidence="1" id="KW-0175">Coiled coil</keyword>
<feature type="coiled-coil region" evidence="1">
    <location>
        <begin position="269"/>
        <end position="331"/>
    </location>
</feature>
<feature type="coiled-coil region" evidence="1">
    <location>
        <begin position="381"/>
        <end position="450"/>
    </location>
</feature>
<comment type="caution">
    <text evidence="2">The sequence shown here is derived from an EMBL/GenBank/DDBJ whole genome shotgun (WGS) entry which is preliminary data.</text>
</comment>
<proteinExistence type="predicted"/>
<organism evidence="2 3">
    <name type="scientific">Hermanssonia centrifuga</name>
    <dbReference type="NCBI Taxonomy" id="98765"/>
    <lineage>
        <taxon>Eukaryota</taxon>
        <taxon>Fungi</taxon>
        <taxon>Dikarya</taxon>
        <taxon>Basidiomycota</taxon>
        <taxon>Agaricomycotina</taxon>
        <taxon>Agaricomycetes</taxon>
        <taxon>Polyporales</taxon>
        <taxon>Meruliaceae</taxon>
        <taxon>Hermanssonia</taxon>
    </lineage>
</organism>
<feature type="coiled-coil region" evidence="1">
    <location>
        <begin position="556"/>
        <end position="583"/>
    </location>
</feature>
<evidence type="ECO:0000256" key="1">
    <source>
        <dbReference type="SAM" id="Coils"/>
    </source>
</evidence>
<dbReference type="EMBL" id="SGPJ01000332">
    <property type="protein sequence ID" value="THG95344.1"/>
    <property type="molecule type" value="Genomic_DNA"/>
</dbReference>
<dbReference type="Proteomes" id="UP000309038">
    <property type="component" value="Unassembled WGS sequence"/>
</dbReference>
<name>A0A4S4KBG0_9APHY</name>
<gene>
    <name evidence="2" type="ORF">EW026_g6291</name>
</gene>
<protein>
    <submittedName>
        <fullName evidence="2">Uncharacterized protein</fullName>
    </submittedName>
</protein>